<keyword evidence="3" id="KW-0328">Glycosyltransferase</keyword>
<evidence type="ECO:0000313" key="11">
    <source>
        <dbReference type="Proteomes" id="UP000654075"/>
    </source>
</evidence>
<evidence type="ECO:0000256" key="5">
    <source>
        <dbReference type="ARBA" id="ARBA00022692"/>
    </source>
</evidence>
<dbReference type="AlphaFoldDB" id="A0A813F9G7"/>
<evidence type="ECO:0000256" key="1">
    <source>
        <dbReference type="ARBA" id="ARBA00004323"/>
    </source>
</evidence>
<comment type="subcellular location">
    <subcellularLocation>
        <location evidence="1">Golgi apparatus membrane</location>
        <topology evidence="1">Single-pass type II membrane protein</topology>
    </subcellularLocation>
</comment>
<organism evidence="10 11">
    <name type="scientific">Polarella glacialis</name>
    <name type="common">Dinoflagellate</name>
    <dbReference type="NCBI Taxonomy" id="89957"/>
    <lineage>
        <taxon>Eukaryota</taxon>
        <taxon>Sar</taxon>
        <taxon>Alveolata</taxon>
        <taxon>Dinophyceae</taxon>
        <taxon>Suessiales</taxon>
        <taxon>Suessiaceae</taxon>
        <taxon>Polarella</taxon>
    </lineage>
</organism>
<keyword evidence="5" id="KW-0812">Transmembrane</keyword>
<keyword evidence="7" id="KW-1133">Transmembrane helix</keyword>
<evidence type="ECO:0000256" key="3">
    <source>
        <dbReference type="ARBA" id="ARBA00022676"/>
    </source>
</evidence>
<keyword evidence="4" id="KW-0808">Transferase</keyword>
<evidence type="ECO:0008006" key="12">
    <source>
        <dbReference type="Google" id="ProtNLM"/>
    </source>
</evidence>
<dbReference type="Proteomes" id="UP000654075">
    <property type="component" value="Unassembled WGS sequence"/>
</dbReference>
<name>A0A813F9G7_POLGL</name>
<proteinExistence type="inferred from homology"/>
<protein>
    <recommendedName>
        <fullName evidence="12">Hexosyltransferase</fullName>
    </recommendedName>
</protein>
<dbReference type="GO" id="GO:0000139">
    <property type="term" value="C:Golgi membrane"/>
    <property type="evidence" value="ECO:0007669"/>
    <property type="project" value="UniProtKB-SubCell"/>
</dbReference>
<gene>
    <name evidence="10" type="ORF">PGLA1383_LOCUS28689</name>
</gene>
<reference evidence="10" key="1">
    <citation type="submission" date="2021-02" db="EMBL/GenBank/DDBJ databases">
        <authorList>
            <person name="Dougan E. K."/>
            <person name="Rhodes N."/>
            <person name="Thang M."/>
            <person name="Chan C."/>
        </authorList>
    </citation>
    <scope>NUCLEOTIDE SEQUENCE</scope>
</reference>
<evidence type="ECO:0000256" key="2">
    <source>
        <dbReference type="ARBA" id="ARBA00008661"/>
    </source>
</evidence>
<keyword evidence="9" id="KW-0472">Membrane</keyword>
<keyword evidence="6" id="KW-0735">Signal-anchor</keyword>
<sequence length="249" mass="28137">MMSDSRGCSIWMSQGAVNSAAHQSHGDESKSFLLLELQRQMQRSTATWRSSLVSMATFTAHCQPSLPLWHGTWSTGLTLVFFLKTDPDSYVFFERFLPWIDERHLWWDQKHNGPTIYAGAFERGTKAVLTPGSRWRDELYPKATGLMVYPYHAKGAGVLLSHNLVHSIGYMFNFEATRPHDFGGSDDVSVGLWLAGIKHERFDMPVGFMSAVGCRENSVIDHYVSGEEMLEGWQSLESKGDACHHHPLQ</sequence>
<dbReference type="OMA" id="MWENNIS"/>
<dbReference type="Pfam" id="PF01762">
    <property type="entry name" value="Galactosyl_T"/>
    <property type="match status" value="1"/>
</dbReference>
<keyword evidence="11" id="KW-1185">Reference proteome</keyword>
<evidence type="ECO:0000256" key="6">
    <source>
        <dbReference type="ARBA" id="ARBA00022968"/>
    </source>
</evidence>
<accession>A0A813F9G7</accession>
<dbReference type="OrthoDB" id="427498at2759"/>
<dbReference type="GO" id="GO:0016758">
    <property type="term" value="F:hexosyltransferase activity"/>
    <property type="evidence" value="ECO:0007669"/>
    <property type="project" value="InterPro"/>
</dbReference>
<evidence type="ECO:0000256" key="9">
    <source>
        <dbReference type="ARBA" id="ARBA00023136"/>
    </source>
</evidence>
<evidence type="ECO:0000256" key="4">
    <source>
        <dbReference type="ARBA" id="ARBA00022679"/>
    </source>
</evidence>
<comment type="caution">
    <text evidence="10">The sequence shown here is derived from an EMBL/GenBank/DDBJ whole genome shotgun (WGS) entry which is preliminary data.</text>
</comment>
<evidence type="ECO:0000313" key="10">
    <source>
        <dbReference type="EMBL" id="CAE8610879.1"/>
    </source>
</evidence>
<evidence type="ECO:0000256" key="8">
    <source>
        <dbReference type="ARBA" id="ARBA00023034"/>
    </source>
</evidence>
<keyword evidence="8" id="KW-0333">Golgi apparatus</keyword>
<comment type="similarity">
    <text evidence="2">Belongs to the glycosyltransferase 31 family.</text>
</comment>
<dbReference type="InterPro" id="IPR002659">
    <property type="entry name" value="Glyco_trans_31"/>
</dbReference>
<evidence type="ECO:0000256" key="7">
    <source>
        <dbReference type="ARBA" id="ARBA00022989"/>
    </source>
</evidence>
<dbReference type="EMBL" id="CAJNNV010024856">
    <property type="protein sequence ID" value="CAE8610879.1"/>
    <property type="molecule type" value="Genomic_DNA"/>
</dbReference>